<proteinExistence type="predicted"/>
<sequence>MSEEFSNHSDNREFEDVLNTYMSRRKLIVGSLAGAALTFMGGSAASASASKGAVTGAKVAAKAPKIGFTSIPLQNSAMPTIAPEYEYSVLIPWREKLDGSGKSFEYAGFTAEQQEKSIGIGHDGMWYFGDDKKGLLCINHEYGTTPHIMGKKLPTSLEEVRLSQAAHGMSVVAIEKSGNKWKIAKSAKNRRIHGNTVAKMSGPAATSALLVNAAGNKVQGTLNNCANGKTPWGTYLTCEENFNGYFGTTSTTWKPSAEHTRYGIVAAGFGYDWHKFDPRFDVANASYTNEVNRFGWVVEVDPNDPKSAPIKRTALGRVKHEGAELVVGKGGRAVVYMGDDERFDYVYKFVSRANWKTMIKEGVSPLDEGTLYVARFNDDGTGVWIELSPKTAQLSSWTLDKILVHTRLAADAVGATKMDRPEWIAGAPTGEMYVTLTNNTQRGTTGKAGVDKANPTAVNTYGHIVRFKDANDHLGGTFNWEVFALAKDVTDAAGQMFGSPDGIWVDPDNRVFVQTDGEQPGKQNDQLLVASGVTKEFKRLFTGVKGSEVTGVTVTPDRRTMFVNLQHPGDGDPSISNFPAKYEGLGGPVPRDCTIVITRKNGGVIGS</sequence>
<evidence type="ECO:0000313" key="1">
    <source>
        <dbReference type="EMBL" id="CAB4771585.1"/>
    </source>
</evidence>
<dbReference type="Pfam" id="PF05787">
    <property type="entry name" value="PhoX"/>
    <property type="match status" value="1"/>
</dbReference>
<dbReference type="EMBL" id="CAEZZM010000180">
    <property type="protein sequence ID" value="CAB4771585.1"/>
    <property type="molecule type" value="Genomic_DNA"/>
</dbReference>
<accession>A0A6J6VL31</accession>
<protein>
    <submittedName>
        <fullName evidence="1">Unannotated protein</fullName>
    </submittedName>
</protein>
<dbReference type="InterPro" id="IPR008557">
    <property type="entry name" value="PhoX"/>
</dbReference>
<name>A0A6J6VL31_9ZZZZ</name>
<dbReference type="PANTHER" id="PTHR35399:SF2">
    <property type="entry name" value="DUF839 DOMAIN-CONTAINING PROTEIN"/>
    <property type="match status" value="1"/>
</dbReference>
<gene>
    <name evidence="1" type="ORF">UFOPK2872_01185</name>
</gene>
<dbReference type="SUPFAM" id="SSF63829">
    <property type="entry name" value="Calcium-dependent phosphotriesterase"/>
    <property type="match status" value="1"/>
</dbReference>
<dbReference type="InterPro" id="IPR006311">
    <property type="entry name" value="TAT_signal"/>
</dbReference>
<dbReference type="PANTHER" id="PTHR35399">
    <property type="entry name" value="SLR8030 PROTEIN"/>
    <property type="match status" value="1"/>
</dbReference>
<reference evidence="1" key="1">
    <citation type="submission" date="2020-05" db="EMBL/GenBank/DDBJ databases">
        <authorList>
            <person name="Chiriac C."/>
            <person name="Salcher M."/>
            <person name="Ghai R."/>
            <person name="Kavagutti S V."/>
        </authorList>
    </citation>
    <scope>NUCLEOTIDE SEQUENCE</scope>
</reference>
<dbReference type="PROSITE" id="PS51318">
    <property type="entry name" value="TAT"/>
    <property type="match status" value="1"/>
</dbReference>
<dbReference type="AlphaFoldDB" id="A0A6J6VL31"/>
<organism evidence="1">
    <name type="scientific">freshwater metagenome</name>
    <dbReference type="NCBI Taxonomy" id="449393"/>
    <lineage>
        <taxon>unclassified sequences</taxon>
        <taxon>metagenomes</taxon>
        <taxon>ecological metagenomes</taxon>
    </lineage>
</organism>